<dbReference type="Pfam" id="PF00128">
    <property type="entry name" value="Alpha-amylase"/>
    <property type="match status" value="1"/>
</dbReference>
<dbReference type="FunFam" id="3.90.400.10:FF:000004">
    <property type="entry name" value="Oligo-1,6-glucosidase"/>
    <property type="match status" value="1"/>
</dbReference>
<dbReference type="PANTHER" id="PTHR10357">
    <property type="entry name" value="ALPHA-AMYLASE FAMILY MEMBER"/>
    <property type="match status" value="1"/>
</dbReference>
<evidence type="ECO:0000313" key="6">
    <source>
        <dbReference type="EMBL" id="SCU96759.1"/>
    </source>
</evidence>
<feature type="domain" description="Glycosyl hydrolase family 13 catalytic" evidence="5">
    <location>
        <begin position="25"/>
        <end position="449"/>
    </location>
</feature>
<dbReference type="GO" id="GO:0004556">
    <property type="term" value="F:alpha-amylase activity"/>
    <property type="evidence" value="ECO:0007669"/>
    <property type="project" value="TreeGrafter"/>
</dbReference>
<keyword evidence="3" id="KW-0326">Glycosidase</keyword>
<dbReference type="Gene3D" id="3.20.20.80">
    <property type="entry name" value="Glycosidases"/>
    <property type="match status" value="2"/>
</dbReference>
<dbReference type="InterPro" id="IPR045857">
    <property type="entry name" value="O16G_dom_2"/>
</dbReference>
<dbReference type="PANTHER" id="PTHR10357:SF179">
    <property type="entry name" value="NEUTRAL AND BASIC AMINO ACID TRANSPORT PROTEIN RBAT"/>
    <property type="match status" value="1"/>
</dbReference>
<dbReference type="Proteomes" id="UP000191024">
    <property type="component" value="Chromosome F"/>
</dbReference>
<protein>
    <submittedName>
        <fullName evidence="6">LAMI_0F07646g1_1</fullName>
    </submittedName>
</protein>
<dbReference type="GO" id="GO:0033934">
    <property type="term" value="F:glucan 1,4-alpha-maltotriohydrolase activity"/>
    <property type="evidence" value="ECO:0007669"/>
    <property type="project" value="TreeGrafter"/>
</dbReference>
<evidence type="ECO:0000259" key="5">
    <source>
        <dbReference type="SMART" id="SM00642"/>
    </source>
</evidence>
<dbReference type="SUPFAM" id="SSF51445">
    <property type="entry name" value="(Trans)glycosidases"/>
    <property type="match status" value="1"/>
</dbReference>
<dbReference type="Gene3D" id="3.90.400.10">
    <property type="entry name" value="Oligo-1,6-glucosidase, Domain 2"/>
    <property type="match status" value="1"/>
</dbReference>
<dbReference type="InterPro" id="IPR006047">
    <property type="entry name" value="GH13_cat_dom"/>
</dbReference>
<evidence type="ECO:0000256" key="1">
    <source>
        <dbReference type="ARBA" id="ARBA00008061"/>
    </source>
</evidence>
<dbReference type="STRING" id="1230905.A0A1G4JZV6"/>
<accession>A0A1G4JZV6</accession>
<dbReference type="FunFam" id="3.20.20.80:FF:000064">
    <property type="entry name" value="Oligo-1,6-glucosidase"/>
    <property type="match status" value="1"/>
</dbReference>
<dbReference type="EMBL" id="LT598467">
    <property type="protein sequence ID" value="SCU96759.1"/>
    <property type="molecule type" value="Genomic_DNA"/>
</dbReference>
<keyword evidence="2" id="KW-0378">Hydrolase</keyword>
<dbReference type="InterPro" id="IPR013780">
    <property type="entry name" value="Glyco_hydro_b"/>
</dbReference>
<dbReference type="GO" id="GO:0004574">
    <property type="term" value="F:oligo-1,6-glucosidase activity"/>
    <property type="evidence" value="ECO:0007669"/>
    <property type="project" value="TreeGrafter"/>
</dbReference>
<dbReference type="GO" id="GO:0004575">
    <property type="term" value="F:sucrose alpha-glucosidase activity"/>
    <property type="evidence" value="ECO:0007669"/>
    <property type="project" value="TreeGrafter"/>
</dbReference>
<dbReference type="SUPFAM" id="SSF51011">
    <property type="entry name" value="Glycosyl hydrolase domain"/>
    <property type="match status" value="1"/>
</dbReference>
<proteinExistence type="inferred from homology"/>
<organism evidence="6 7">
    <name type="scientific">Lachancea mirantina</name>
    <dbReference type="NCBI Taxonomy" id="1230905"/>
    <lineage>
        <taxon>Eukaryota</taxon>
        <taxon>Fungi</taxon>
        <taxon>Dikarya</taxon>
        <taxon>Ascomycota</taxon>
        <taxon>Saccharomycotina</taxon>
        <taxon>Saccharomycetes</taxon>
        <taxon>Saccharomycetales</taxon>
        <taxon>Saccharomycetaceae</taxon>
        <taxon>Lachancea</taxon>
    </lineage>
</organism>
<evidence type="ECO:0000256" key="3">
    <source>
        <dbReference type="ARBA" id="ARBA00023295"/>
    </source>
</evidence>
<evidence type="ECO:0000256" key="4">
    <source>
        <dbReference type="ARBA" id="ARBA00026248"/>
    </source>
</evidence>
<keyword evidence="7" id="KW-1185">Reference proteome</keyword>
<gene>
    <name evidence="6" type="ORF">LAMI_0F07646G</name>
</gene>
<dbReference type="OrthoDB" id="1740265at2759"/>
<dbReference type="FunFam" id="3.20.20.80:FF:000087">
    <property type="entry name" value="Oligo-1,6-glucosidase IMA1"/>
    <property type="match status" value="1"/>
</dbReference>
<dbReference type="SMART" id="SM00642">
    <property type="entry name" value="Aamy"/>
    <property type="match status" value="1"/>
</dbReference>
<sequence length="598" mass="68913">MTISSEIQAHPETQHKWWKEATVYQIYPASFKDSNGDGWGDLAGIRSKLGYIKDLGVDVIWICPFYDSPQQDMGYDISNYEKVWPRYGTNAECFQLIDDAHKMGIKVVVDLVINHCSSEHEWFKESRSSKTSPKRDWFIWRPPRGYDAAGKPIPPNNWRSIFGGSAWEFDELTQEFYLRLFASRQPDFNWELKEVRDAIYDTAVGFWLDHGVDGFRIDTAGLYSKIPGLPDTPVLEPGEPYQFPGDVTHNGPRIHEFHQEMHRYMQARIPAGTELLTVGEVGEGDYETRRKYTSAKRGEISELFQFTHTSCGVSPSNHYHIVPFTLKDFKLGIADSFQFINGTDCWSTIYLENHDQPRSVTRFGSDSAQYRTVSAKLLALMEISLTGTLYIYQGQELGQPNFRDWPIEYYEDVDALNHYQEVIDLHGANSVQMQKLLAGLALLSRDHSRTPFPWTREEPHAGFTTKEAKPWLRLNDSFREGINAEDELADPDSVLHFWRTALQWRKEHKDILVYGYDFAFHDLDHEKLMCFTKKSKDKVMYGVLNFSDDNVEYSVPSDSAKYHLFASNYADAIAGPTEGPTEGRTLRPWEGRLFFIQS</sequence>
<name>A0A1G4JZV6_9SACH</name>
<dbReference type="GO" id="GO:0000025">
    <property type="term" value="P:maltose catabolic process"/>
    <property type="evidence" value="ECO:0007669"/>
    <property type="project" value="TreeGrafter"/>
</dbReference>
<dbReference type="InterPro" id="IPR017853">
    <property type="entry name" value="GH"/>
</dbReference>
<dbReference type="CDD" id="cd11333">
    <property type="entry name" value="AmyAc_SI_OligoGlu_DGase"/>
    <property type="match status" value="1"/>
</dbReference>
<evidence type="ECO:0000313" key="7">
    <source>
        <dbReference type="Proteomes" id="UP000191024"/>
    </source>
</evidence>
<dbReference type="GO" id="GO:0005987">
    <property type="term" value="P:sucrose catabolic process"/>
    <property type="evidence" value="ECO:0007669"/>
    <property type="project" value="TreeGrafter"/>
</dbReference>
<comment type="similarity">
    <text evidence="1">Belongs to the glycosyl hydrolase 13 family.</text>
</comment>
<evidence type="ECO:0000256" key="2">
    <source>
        <dbReference type="ARBA" id="ARBA00022801"/>
    </source>
</evidence>
<reference evidence="7" key="1">
    <citation type="submission" date="2016-03" db="EMBL/GenBank/DDBJ databases">
        <authorList>
            <person name="Devillers H."/>
        </authorList>
    </citation>
    <scope>NUCLEOTIDE SEQUENCE [LARGE SCALE GENOMIC DNA]</scope>
</reference>
<keyword evidence="4" id="KW-0462">Maltose metabolism</keyword>
<dbReference type="AlphaFoldDB" id="A0A1G4JZV6"/>
<dbReference type="Gene3D" id="2.60.40.1180">
    <property type="entry name" value="Golgi alpha-mannosidase II"/>
    <property type="match status" value="1"/>
</dbReference>